<keyword evidence="8" id="KW-1185">Reference proteome</keyword>
<evidence type="ECO:0000313" key="7">
    <source>
        <dbReference type="EMBL" id="SDE34131.1"/>
    </source>
</evidence>
<evidence type="ECO:0000313" key="8">
    <source>
        <dbReference type="Proteomes" id="UP000198922"/>
    </source>
</evidence>
<dbReference type="STRING" id="521013.SAMN04488567_1350"/>
<keyword evidence="3 5" id="KW-1133">Transmembrane helix</keyword>
<dbReference type="RefSeq" id="WP_090110418.1">
    <property type="nucleotide sequence ID" value="NZ_FNAT01000002.1"/>
</dbReference>
<evidence type="ECO:0000259" key="6">
    <source>
        <dbReference type="Pfam" id="PF07298"/>
    </source>
</evidence>
<reference evidence="8" key="1">
    <citation type="submission" date="2016-10" db="EMBL/GenBank/DDBJ databases">
        <authorList>
            <person name="Varghese N."/>
            <person name="Submissions S."/>
        </authorList>
    </citation>
    <scope>NUCLEOTIDE SEQUENCE [LARGE SCALE GENOMIC DNA]</scope>
    <source>
        <strain evidence="8">DSM 21424</strain>
    </source>
</reference>
<organism evidence="7 8">
    <name type="scientific">Limimaricola pyoseonensis</name>
    <dbReference type="NCBI Taxonomy" id="521013"/>
    <lineage>
        <taxon>Bacteria</taxon>
        <taxon>Pseudomonadati</taxon>
        <taxon>Pseudomonadota</taxon>
        <taxon>Alphaproteobacteria</taxon>
        <taxon>Rhodobacterales</taxon>
        <taxon>Paracoccaceae</taxon>
        <taxon>Limimaricola</taxon>
    </lineage>
</organism>
<feature type="transmembrane region" description="Helical" evidence="5">
    <location>
        <begin position="155"/>
        <end position="175"/>
    </location>
</feature>
<evidence type="ECO:0000256" key="5">
    <source>
        <dbReference type="SAM" id="Phobius"/>
    </source>
</evidence>
<sequence>MILLLLGLALWSAAHLMPRLAPGLHDRLGRAARPVVAVGVLLGLWLMIRGYSGWDAAWHWSPPAWTRHLNNLMVLVAVYLYAASGMKTRVAVALRHPQLLGVTLWAAAHLLVNGHWAALVLFGGLGVWAVVEMAVLNARAPAPETPPPAPMGREIGAVAGAVVVFILIGLVHGWVGANPFGAMS</sequence>
<dbReference type="Proteomes" id="UP000198922">
    <property type="component" value="Unassembled WGS sequence"/>
</dbReference>
<dbReference type="OrthoDB" id="5293641at2"/>
<dbReference type="GO" id="GO:0016020">
    <property type="term" value="C:membrane"/>
    <property type="evidence" value="ECO:0007669"/>
    <property type="project" value="UniProtKB-SubCell"/>
</dbReference>
<evidence type="ECO:0000256" key="3">
    <source>
        <dbReference type="ARBA" id="ARBA00022989"/>
    </source>
</evidence>
<dbReference type="AlphaFoldDB" id="A0A1G7C498"/>
<protein>
    <submittedName>
        <fullName evidence="7">Uncharacterized membrane protein</fullName>
    </submittedName>
</protein>
<keyword evidence="2 5" id="KW-0812">Transmembrane</keyword>
<comment type="subcellular location">
    <subcellularLocation>
        <location evidence="1">Membrane</location>
        <topology evidence="1">Multi-pass membrane protein</topology>
    </subcellularLocation>
</comment>
<evidence type="ECO:0000256" key="4">
    <source>
        <dbReference type="ARBA" id="ARBA00023136"/>
    </source>
</evidence>
<gene>
    <name evidence="7" type="ORF">SAMN04488567_1350</name>
</gene>
<dbReference type="EMBL" id="FNAT01000002">
    <property type="protein sequence ID" value="SDE34131.1"/>
    <property type="molecule type" value="Genomic_DNA"/>
</dbReference>
<accession>A0A1G7C498</accession>
<name>A0A1G7C498_9RHOB</name>
<feature type="domain" description="NnrU" evidence="6">
    <location>
        <begin position="3"/>
        <end position="178"/>
    </location>
</feature>
<dbReference type="InterPro" id="IPR009915">
    <property type="entry name" value="NnrU_dom"/>
</dbReference>
<proteinExistence type="predicted"/>
<feature type="transmembrane region" description="Helical" evidence="5">
    <location>
        <begin position="72"/>
        <end position="94"/>
    </location>
</feature>
<keyword evidence="4 5" id="KW-0472">Membrane</keyword>
<evidence type="ECO:0000256" key="2">
    <source>
        <dbReference type="ARBA" id="ARBA00022692"/>
    </source>
</evidence>
<dbReference type="Pfam" id="PF07298">
    <property type="entry name" value="NnrU"/>
    <property type="match status" value="1"/>
</dbReference>
<feature type="transmembrane region" description="Helical" evidence="5">
    <location>
        <begin position="114"/>
        <end position="135"/>
    </location>
</feature>
<evidence type="ECO:0000256" key="1">
    <source>
        <dbReference type="ARBA" id="ARBA00004141"/>
    </source>
</evidence>
<feature type="transmembrane region" description="Helical" evidence="5">
    <location>
        <begin position="33"/>
        <end position="51"/>
    </location>
</feature>